<gene>
    <name evidence="1" type="ORF">SAMN05660236_5231</name>
</gene>
<dbReference type="AlphaFoldDB" id="A0A1T5MEX3"/>
<protein>
    <submittedName>
        <fullName evidence="1">Uncharacterized protein</fullName>
    </submittedName>
</protein>
<proteinExistence type="predicted"/>
<evidence type="ECO:0000313" key="1">
    <source>
        <dbReference type="EMBL" id="SKC86715.1"/>
    </source>
</evidence>
<dbReference type="STRING" id="688867.SAMN05660236_5231"/>
<dbReference type="EMBL" id="FUZU01000004">
    <property type="protein sequence ID" value="SKC86715.1"/>
    <property type="molecule type" value="Genomic_DNA"/>
</dbReference>
<keyword evidence="2" id="KW-1185">Reference proteome</keyword>
<dbReference type="Proteomes" id="UP000190961">
    <property type="component" value="Unassembled WGS sequence"/>
</dbReference>
<reference evidence="1 2" key="1">
    <citation type="submission" date="2017-02" db="EMBL/GenBank/DDBJ databases">
        <authorList>
            <person name="Peterson S.W."/>
        </authorList>
    </citation>
    <scope>NUCLEOTIDE SEQUENCE [LARGE SCALE GENOMIC DNA]</scope>
    <source>
        <strain evidence="1 2">DSM 25262</strain>
    </source>
</reference>
<sequence length="102" mass="11454">MLLNCFMFYSAFFLAGVLFFAGVAVASAESFLEVALFKRALIAFLLLVTPKEPIVRFPFLLFLSPLPMNKLNIDAAIIVKSLLITNNPEKKYNYSTANSFQH</sequence>
<evidence type="ECO:0000313" key="2">
    <source>
        <dbReference type="Proteomes" id="UP000190961"/>
    </source>
</evidence>
<name>A0A1T5MEX3_9BACT</name>
<organism evidence="1 2">
    <name type="scientific">Ohtaekwangia koreensis</name>
    <dbReference type="NCBI Taxonomy" id="688867"/>
    <lineage>
        <taxon>Bacteria</taxon>
        <taxon>Pseudomonadati</taxon>
        <taxon>Bacteroidota</taxon>
        <taxon>Cytophagia</taxon>
        <taxon>Cytophagales</taxon>
        <taxon>Fulvivirgaceae</taxon>
        <taxon>Ohtaekwangia</taxon>
    </lineage>
</organism>
<accession>A0A1T5MEX3</accession>